<dbReference type="Gene3D" id="1.25.40.320">
    <property type="entry name" value="Peptidase M1, leukotriene A4 hydrolase/aminopeptidase C-terminal domain"/>
    <property type="match status" value="1"/>
</dbReference>
<comment type="subcellular location">
    <subcellularLocation>
        <location evidence="1">Cytoplasm</location>
    </subcellularLocation>
</comment>
<proteinExistence type="inferred from homology"/>
<dbReference type="Gene3D" id="1.10.390.10">
    <property type="entry name" value="Neutral Protease Domain 2"/>
    <property type="match status" value="1"/>
</dbReference>
<evidence type="ECO:0000256" key="8">
    <source>
        <dbReference type="ARBA" id="ARBA00023049"/>
    </source>
</evidence>
<dbReference type="GO" id="GO:0043171">
    <property type="term" value="P:peptide catabolic process"/>
    <property type="evidence" value="ECO:0007669"/>
    <property type="project" value="TreeGrafter"/>
</dbReference>
<keyword evidence="5 11" id="KW-0479">Metal-binding</keyword>
<dbReference type="GO" id="GO:0006508">
    <property type="term" value="P:proteolysis"/>
    <property type="evidence" value="ECO:0007669"/>
    <property type="project" value="UniProtKB-KW"/>
</dbReference>
<evidence type="ECO:0000313" key="14">
    <source>
        <dbReference type="Proteomes" id="UP001201812"/>
    </source>
</evidence>
<dbReference type="Gene3D" id="3.30.2010.30">
    <property type="match status" value="1"/>
</dbReference>
<dbReference type="AlphaFoldDB" id="A0AAD4N583"/>
<dbReference type="Gene3D" id="2.60.40.1730">
    <property type="entry name" value="tricorn interacting facor f3 domain"/>
    <property type="match status" value="1"/>
</dbReference>
<keyword evidence="3" id="KW-0963">Cytoplasm</keyword>
<dbReference type="InterPro" id="IPR027268">
    <property type="entry name" value="Peptidase_M4/M1_CTD_sf"/>
</dbReference>
<feature type="binding site" evidence="10">
    <location>
        <begin position="558"/>
        <end position="560"/>
    </location>
    <ligand>
        <name>a peptide</name>
        <dbReference type="ChEBI" id="CHEBI:60466"/>
    </ligand>
</feature>
<feature type="binding site" evidence="11">
    <location>
        <position position="292"/>
    </location>
    <ligand>
        <name>Zn(2+)</name>
        <dbReference type="ChEBI" id="CHEBI:29105"/>
        <note>catalytic</note>
    </ligand>
</feature>
<keyword evidence="4" id="KW-0645">Protease</keyword>
<dbReference type="SUPFAM" id="SSF55486">
    <property type="entry name" value="Metalloproteases ('zincins'), catalytic domain"/>
    <property type="match status" value="1"/>
</dbReference>
<dbReference type="Pfam" id="PF17900">
    <property type="entry name" value="Peptidase_M1_N"/>
    <property type="match status" value="1"/>
</dbReference>
<dbReference type="GO" id="GO:0004177">
    <property type="term" value="F:aminopeptidase activity"/>
    <property type="evidence" value="ECO:0007669"/>
    <property type="project" value="TreeGrafter"/>
</dbReference>
<dbReference type="InterPro" id="IPR049980">
    <property type="entry name" value="LTA4H_cat"/>
</dbReference>
<dbReference type="PANTHER" id="PTHR45726:SF3">
    <property type="entry name" value="LEUKOTRIENE A-4 HYDROLASE"/>
    <property type="match status" value="1"/>
</dbReference>
<dbReference type="Pfam" id="PF09127">
    <property type="entry name" value="Leuk-A4-hydro_C"/>
    <property type="match status" value="1"/>
</dbReference>
<accession>A0AAD4N583</accession>
<dbReference type="PANTHER" id="PTHR45726">
    <property type="entry name" value="LEUKOTRIENE A-4 HYDROLASE"/>
    <property type="match status" value="1"/>
</dbReference>
<dbReference type="Proteomes" id="UP001201812">
    <property type="component" value="Unassembled WGS sequence"/>
</dbReference>
<reference evidence="13" key="1">
    <citation type="submission" date="2022-01" db="EMBL/GenBank/DDBJ databases">
        <title>Genome Sequence Resource for Two Populations of Ditylenchus destructor, the Migratory Endoparasitic Phytonematode.</title>
        <authorList>
            <person name="Zhang H."/>
            <person name="Lin R."/>
            <person name="Xie B."/>
        </authorList>
    </citation>
    <scope>NUCLEOTIDE SEQUENCE</scope>
    <source>
        <strain evidence="13">BazhouSP</strain>
    </source>
</reference>
<dbReference type="InterPro" id="IPR014782">
    <property type="entry name" value="Peptidase_M1_dom"/>
</dbReference>
<evidence type="ECO:0000256" key="7">
    <source>
        <dbReference type="ARBA" id="ARBA00022833"/>
    </source>
</evidence>
<evidence type="ECO:0000256" key="5">
    <source>
        <dbReference type="ARBA" id="ARBA00022723"/>
    </source>
</evidence>
<dbReference type="InterPro" id="IPR042097">
    <property type="entry name" value="Aminopeptidase_N-like_N_sf"/>
</dbReference>
<name>A0AAD4N583_9BILA</name>
<dbReference type="GO" id="GO:0008237">
    <property type="term" value="F:metallopeptidase activity"/>
    <property type="evidence" value="ECO:0007669"/>
    <property type="project" value="UniProtKB-KW"/>
</dbReference>
<gene>
    <name evidence="13" type="ORF">DdX_07791</name>
</gene>
<sequence length="604" mass="68480">MVEDKSSNANFNEVTLDHIALDWDIDFKLKRISGSVLLNFLVLKETDKIILDGRDLDIQTVELNGAACKYEVEDVGVLGQKIILQTGPLATGSKVQAAFKYKTTESCEALQFVEAELSSDKKQPFLYSQCQIILARCIVPCMDTPMVKQTYSAKVRVPTGIVCLMGALNIGQTSHEDGTTTFTFSQPIRIPSYLLSITAGALEKREISDRCAVWAEPSVVDKAKWEFEDTEKMLKAAEELLGKYIWGRYDMVVMPSFFPMGGMENPCMTFVTPTLLAGDRSATNVIAHEISHSWTGNLVTNGNWEHFWLNEGFTVFVERKIMGRLYGENLRDFEGLTGWEDTLLPTVNDVFHPNHEFTKLNPDLQGIDPDDAFSPIPYEKGSALLLYIEQKIGNIERFNEFLRAYITRFAQKSIVTDDFLAFLREFFTDKKDVLDSIDFNTWLTSPGIPPNKPSYDESLVSECRQLAAKWCHGSEEEITSIDKGQFSRMTADQRKKVLMSIDAEEPLSPNRALLLEKAYDLNSVGNCEVFYSWALVAVKAKWPPIIPHALDFLTRQGRMKYLKPVYKRLFAWEDSREQAIVRFNQNAPFMHPIAVRAIKALLKK</sequence>
<evidence type="ECO:0000313" key="13">
    <source>
        <dbReference type="EMBL" id="KAI1715474.1"/>
    </source>
</evidence>
<dbReference type="SUPFAM" id="SSF48371">
    <property type="entry name" value="ARM repeat"/>
    <property type="match status" value="1"/>
</dbReference>
<feature type="domain" description="Peptidase M1 leukotriene A4 hydrolase/aminopeptidase C-terminal" evidence="12">
    <location>
        <begin position="458"/>
        <end position="602"/>
    </location>
</feature>
<dbReference type="SMART" id="SM01263">
    <property type="entry name" value="Leuk-A4-hydro_C"/>
    <property type="match status" value="1"/>
</dbReference>
<keyword evidence="8" id="KW-0482">Metalloprotease</keyword>
<feature type="binding site" evidence="10">
    <location>
        <begin position="259"/>
        <end position="264"/>
    </location>
    <ligand>
        <name>a peptide</name>
        <dbReference type="ChEBI" id="CHEBI:60466"/>
    </ligand>
</feature>
<dbReference type="InterPro" id="IPR045357">
    <property type="entry name" value="Aminopeptidase_N-like_N"/>
</dbReference>
<dbReference type="Pfam" id="PF01433">
    <property type="entry name" value="Peptidase_M1"/>
    <property type="match status" value="1"/>
</dbReference>
<dbReference type="FunFam" id="3.30.2010.30:FF:000001">
    <property type="entry name" value="Leukotriene A(4) hydrolase"/>
    <property type="match status" value="1"/>
</dbReference>
<organism evidence="13 14">
    <name type="scientific">Ditylenchus destructor</name>
    <dbReference type="NCBI Taxonomy" id="166010"/>
    <lineage>
        <taxon>Eukaryota</taxon>
        <taxon>Metazoa</taxon>
        <taxon>Ecdysozoa</taxon>
        <taxon>Nematoda</taxon>
        <taxon>Chromadorea</taxon>
        <taxon>Rhabditida</taxon>
        <taxon>Tylenchina</taxon>
        <taxon>Tylenchomorpha</taxon>
        <taxon>Sphaerularioidea</taxon>
        <taxon>Anguinidae</taxon>
        <taxon>Anguininae</taxon>
        <taxon>Ditylenchus</taxon>
    </lineage>
</organism>
<evidence type="ECO:0000256" key="3">
    <source>
        <dbReference type="ARBA" id="ARBA00022490"/>
    </source>
</evidence>
<dbReference type="InterPro" id="IPR016024">
    <property type="entry name" value="ARM-type_fold"/>
</dbReference>
<keyword evidence="14" id="KW-1185">Reference proteome</keyword>
<keyword evidence="7 11" id="KW-0862">Zinc</keyword>
<dbReference type="InterPro" id="IPR015211">
    <property type="entry name" value="Peptidase_M1_C"/>
</dbReference>
<keyword evidence="6" id="KW-0378">Hydrolase</keyword>
<feature type="binding site" evidence="11">
    <location>
        <position position="288"/>
    </location>
    <ligand>
        <name>Zn(2+)</name>
        <dbReference type="ChEBI" id="CHEBI:29105"/>
        <note>catalytic</note>
    </ligand>
</feature>
<comment type="cofactor">
    <cofactor evidence="11">
        <name>Zn(2+)</name>
        <dbReference type="ChEBI" id="CHEBI:29105"/>
    </cofactor>
    <text evidence="11">Binds 1 zinc ion per subunit.</text>
</comment>
<dbReference type="InterPro" id="IPR001930">
    <property type="entry name" value="Peptidase_M1"/>
</dbReference>
<feature type="binding site" evidence="11">
    <location>
        <position position="311"/>
    </location>
    <ligand>
        <name>Zn(2+)</name>
        <dbReference type="ChEBI" id="CHEBI:29105"/>
        <note>catalytic</note>
    </ligand>
</feature>
<feature type="binding site" evidence="10">
    <location>
        <begin position="129"/>
        <end position="131"/>
    </location>
    <ligand>
        <name>a peptide</name>
        <dbReference type="ChEBI" id="CHEBI:60466"/>
    </ligand>
</feature>
<dbReference type="SUPFAM" id="SSF63737">
    <property type="entry name" value="Leukotriene A4 hydrolase N-terminal domain"/>
    <property type="match status" value="1"/>
</dbReference>
<evidence type="ECO:0000256" key="9">
    <source>
        <dbReference type="PIRSR" id="PIRSR634015-1"/>
    </source>
</evidence>
<feature type="active site" description="Proton donor" evidence="9">
    <location>
        <position position="378"/>
    </location>
</feature>
<evidence type="ECO:0000256" key="2">
    <source>
        <dbReference type="ARBA" id="ARBA00010136"/>
    </source>
</evidence>
<dbReference type="InterPro" id="IPR038502">
    <property type="entry name" value="M1_LTA-4_hydro/amino_C_sf"/>
</dbReference>
<dbReference type="GO" id="GO:0004301">
    <property type="term" value="F:epoxide hydrolase activity"/>
    <property type="evidence" value="ECO:0007669"/>
    <property type="project" value="TreeGrafter"/>
</dbReference>
<evidence type="ECO:0000256" key="4">
    <source>
        <dbReference type="ARBA" id="ARBA00022670"/>
    </source>
</evidence>
<dbReference type="CDD" id="cd09599">
    <property type="entry name" value="M1_LTA4H"/>
    <property type="match status" value="1"/>
</dbReference>
<dbReference type="InterPro" id="IPR034015">
    <property type="entry name" value="M1_LTA4H"/>
</dbReference>
<comment type="similarity">
    <text evidence="2">Belongs to the peptidase M1 family.</text>
</comment>
<evidence type="ECO:0000256" key="11">
    <source>
        <dbReference type="PIRSR" id="PIRSR634015-3"/>
    </source>
</evidence>
<dbReference type="GO" id="GO:0005829">
    <property type="term" value="C:cytosol"/>
    <property type="evidence" value="ECO:0007669"/>
    <property type="project" value="TreeGrafter"/>
</dbReference>
<evidence type="ECO:0000256" key="6">
    <source>
        <dbReference type="ARBA" id="ARBA00022801"/>
    </source>
</evidence>
<evidence type="ECO:0000256" key="10">
    <source>
        <dbReference type="PIRSR" id="PIRSR634015-2"/>
    </source>
</evidence>
<dbReference type="PRINTS" id="PR00756">
    <property type="entry name" value="ALADIPTASE"/>
</dbReference>
<feature type="active site" description="Proton acceptor" evidence="9">
    <location>
        <position position="289"/>
    </location>
</feature>
<dbReference type="FunFam" id="1.10.390.10:FF:000003">
    <property type="entry name" value="Leukotriene A(4) hydrolase"/>
    <property type="match status" value="1"/>
</dbReference>
<evidence type="ECO:0000259" key="12">
    <source>
        <dbReference type="SMART" id="SM01263"/>
    </source>
</evidence>
<dbReference type="GO" id="GO:0008270">
    <property type="term" value="F:zinc ion binding"/>
    <property type="evidence" value="ECO:0007669"/>
    <property type="project" value="InterPro"/>
</dbReference>
<comment type="caution">
    <text evidence="13">The sequence shown here is derived from an EMBL/GenBank/DDBJ whole genome shotgun (WGS) entry which is preliminary data.</text>
</comment>
<dbReference type="EMBL" id="JAKKPZ010000011">
    <property type="protein sequence ID" value="KAI1715474.1"/>
    <property type="molecule type" value="Genomic_DNA"/>
</dbReference>
<evidence type="ECO:0000256" key="1">
    <source>
        <dbReference type="ARBA" id="ARBA00004496"/>
    </source>
</evidence>
<protein>
    <submittedName>
        <fullName evidence="13">Peptidase family m1 domain-containing protein</fullName>
    </submittedName>
</protein>